<keyword evidence="7" id="KW-1185">Reference proteome</keyword>
<keyword evidence="3" id="KW-0238">DNA-binding</keyword>
<dbReference type="PANTHER" id="PTHR30146">
    <property type="entry name" value="LACI-RELATED TRANSCRIPTIONAL REPRESSOR"/>
    <property type="match status" value="1"/>
</dbReference>
<dbReference type="InterPro" id="IPR028082">
    <property type="entry name" value="Peripla_BP_I"/>
</dbReference>
<organism evidence="6 7">
    <name type="scientific">Sulfitobacter profundi</name>
    <dbReference type="NCBI Taxonomy" id="2679961"/>
    <lineage>
        <taxon>Bacteria</taxon>
        <taxon>Pseudomonadati</taxon>
        <taxon>Pseudomonadota</taxon>
        <taxon>Alphaproteobacteria</taxon>
        <taxon>Rhodobacterales</taxon>
        <taxon>Roseobacteraceae</taxon>
        <taxon>Sulfitobacter</taxon>
    </lineage>
</organism>
<evidence type="ECO:0000256" key="4">
    <source>
        <dbReference type="ARBA" id="ARBA00023163"/>
    </source>
</evidence>
<evidence type="ECO:0000259" key="5">
    <source>
        <dbReference type="Pfam" id="PF13377"/>
    </source>
</evidence>
<dbReference type="RefSeq" id="WP_386284725.1">
    <property type="nucleotide sequence ID" value="NZ_JBHSWA010000003.1"/>
</dbReference>
<sequence length="280" mass="30192">MRGISDVVEGHGLGMLITNSDETLDREVAATKLLRENQVDGLIVSPCDVADSPHLREAVKAGMPMALIDRKVRGLLVDTVAVENVQSSRDAVRRLLMAGHRRVGIIAELATDETRLKDFLAAAKNQPPEGLQLLSTSWQRLAGYLEAHRAFGLEVDPNLILAVNGHSALAAQNAALVALTKNPRPTALFCADGLMSVGTMATISAKGLQVPSDLSMICFDDLDWMTFVGPGIDAIAQPRRRLGRAAARLLLARIGEAQGAPRDIRLSPRMIERGSLRSIR</sequence>
<dbReference type="PANTHER" id="PTHR30146:SF148">
    <property type="entry name" value="HTH-TYPE TRANSCRIPTIONAL REPRESSOR PURR-RELATED"/>
    <property type="match status" value="1"/>
</dbReference>
<evidence type="ECO:0000256" key="1">
    <source>
        <dbReference type="ARBA" id="ARBA00022491"/>
    </source>
</evidence>
<proteinExistence type="predicted"/>
<dbReference type="EMBL" id="JBHSWA010000003">
    <property type="protein sequence ID" value="MFC6643354.1"/>
    <property type="molecule type" value="Genomic_DNA"/>
</dbReference>
<evidence type="ECO:0000313" key="7">
    <source>
        <dbReference type="Proteomes" id="UP001596403"/>
    </source>
</evidence>
<dbReference type="Gene3D" id="3.40.50.2300">
    <property type="match status" value="2"/>
</dbReference>
<dbReference type="Proteomes" id="UP001596403">
    <property type="component" value="Unassembled WGS sequence"/>
</dbReference>
<accession>A0ABW1Z1T3</accession>
<comment type="caution">
    <text evidence="6">The sequence shown here is derived from an EMBL/GenBank/DDBJ whole genome shotgun (WGS) entry which is preliminary data.</text>
</comment>
<reference evidence="7" key="1">
    <citation type="journal article" date="2019" name="Int. J. Syst. Evol. Microbiol.">
        <title>The Global Catalogue of Microorganisms (GCM) 10K type strain sequencing project: providing services to taxonomists for standard genome sequencing and annotation.</title>
        <authorList>
            <consortium name="The Broad Institute Genomics Platform"/>
            <consortium name="The Broad Institute Genome Sequencing Center for Infectious Disease"/>
            <person name="Wu L."/>
            <person name="Ma J."/>
        </authorList>
    </citation>
    <scope>NUCLEOTIDE SEQUENCE [LARGE SCALE GENOMIC DNA]</scope>
    <source>
        <strain evidence="7">NBRC 111368</strain>
    </source>
</reference>
<evidence type="ECO:0000313" key="6">
    <source>
        <dbReference type="EMBL" id="MFC6643354.1"/>
    </source>
</evidence>
<evidence type="ECO:0000256" key="3">
    <source>
        <dbReference type="ARBA" id="ARBA00023125"/>
    </source>
</evidence>
<keyword evidence="1" id="KW-0678">Repressor</keyword>
<evidence type="ECO:0000256" key="2">
    <source>
        <dbReference type="ARBA" id="ARBA00023015"/>
    </source>
</evidence>
<feature type="domain" description="Transcriptional regulator LacI/GalR-like sensor" evidence="5">
    <location>
        <begin position="92"/>
        <end position="275"/>
    </location>
</feature>
<protein>
    <submittedName>
        <fullName evidence="6">Substrate-binding domain-containing protein</fullName>
    </submittedName>
</protein>
<gene>
    <name evidence="6" type="ORF">ACFQAU_18270</name>
</gene>
<keyword evidence="2" id="KW-0805">Transcription regulation</keyword>
<dbReference type="InterPro" id="IPR046335">
    <property type="entry name" value="LacI/GalR-like_sensor"/>
</dbReference>
<dbReference type="Pfam" id="PF13377">
    <property type="entry name" value="Peripla_BP_3"/>
    <property type="match status" value="1"/>
</dbReference>
<keyword evidence="4" id="KW-0804">Transcription</keyword>
<dbReference type="SUPFAM" id="SSF53822">
    <property type="entry name" value="Periplasmic binding protein-like I"/>
    <property type="match status" value="1"/>
</dbReference>
<name>A0ABW1Z1T3_9RHOB</name>